<feature type="non-terminal residue" evidence="2">
    <location>
        <position position="82"/>
    </location>
</feature>
<gene>
    <name evidence="2" type="ORF">GSLYS_00019024001</name>
</gene>
<sequence length="82" mass="9178">PLTSGENGEKRLQKEVERTKKVNGTEQTSEDNKKTRATGILDNPLQLGVAFSDFVDVDNFKEYLGKHAPKTEDNFGGRSEEH</sequence>
<evidence type="ECO:0000313" key="3">
    <source>
        <dbReference type="Proteomes" id="UP001497497"/>
    </source>
</evidence>
<dbReference type="Proteomes" id="UP001497497">
    <property type="component" value="Unassembled WGS sequence"/>
</dbReference>
<feature type="region of interest" description="Disordered" evidence="1">
    <location>
        <begin position="1"/>
        <end position="37"/>
    </location>
</feature>
<name>A0AAV2IIV0_LYMST</name>
<keyword evidence="3" id="KW-1185">Reference proteome</keyword>
<reference evidence="2 3" key="1">
    <citation type="submission" date="2024-04" db="EMBL/GenBank/DDBJ databases">
        <authorList>
            <consortium name="Genoscope - CEA"/>
            <person name="William W."/>
        </authorList>
    </citation>
    <scope>NUCLEOTIDE SEQUENCE [LARGE SCALE GENOMIC DNA]</scope>
</reference>
<evidence type="ECO:0000256" key="1">
    <source>
        <dbReference type="SAM" id="MobiDB-lite"/>
    </source>
</evidence>
<dbReference type="AlphaFoldDB" id="A0AAV2IIV0"/>
<dbReference type="EMBL" id="CAXITT010000720">
    <property type="protein sequence ID" value="CAL1545541.1"/>
    <property type="molecule type" value="Genomic_DNA"/>
</dbReference>
<proteinExistence type="predicted"/>
<comment type="caution">
    <text evidence="2">The sequence shown here is derived from an EMBL/GenBank/DDBJ whole genome shotgun (WGS) entry which is preliminary data.</text>
</comment>
<feature type="non-terminal residue" evidence="2">
    <location>
        <position position="1"/>
    </location>
</feature>
<feature type="compositionally biased region" description="Basic and acidic residues" evidence="1">
    <location>
        <begin position="7"/>
        <end position="20"/>
    </location>
</feature>
<protein>
    <submittedName>
        <fullName evidence="2">Uncharacterized protein</fullName>
    </submittedName>
</protein>
<accession>A0AAV2IIV0</accession>
<evidence type="ECO:0000313" key="2">
    <source>
        <dbReference type="EMBL" id="CAL1545541.1"/>
    </source>
</evidence>
<organism evidence="2 3">
    <name type="scientific">Lymnaea stagnalis</name>
    <name type="common">Great pond snail</name>
    <name type="synonym">Helix stagnalis</name>
    <dbReference type="NCBI Taxonomy" id="6523"/>
    <lineage>
        <taxon>Eukaryota</taxon>
        <taxon>Metazoa</taxon>
        <taxon>Spiralia</taxon>
        <taxon>Lophotrochozoa</taxon>
        <taxon>Mollusca</taxon>
        <taxon>Gastropoda</taxon>
        <taxon>Heterobranchia</taxon>
        <taxon>Euthyneura</taxon>
        <taxon>Panpulmonata</taxon>
        <taxon>Hygrophila</taxon>
        <taxon>Lymnaeoidea</taxon>
        <taxon>Lymnaeidae</taxon>
        <taxon>Lymnaea</taxon>
    </lineage>
</organism>